<dbReference type="eggNOG" id="COG4641">
    <property type="taxonomic scope" value="Bacteria"/>
</dbReference>
<comment type="caution">
    <text evidence="2">The sequence shown here is derived from an EMBL/GenBank/DDBJ whole genome shotgun (WGS) entry which is preliminary data.</text>
</comment>
<sequence>MKKRYIFFKGLIYTLDLYTDEFVKLFAEQGAECLVVNAAQIEDEMIRLKAFLINEVTAVISFNNIGLHLEFEDGHNIWDQFVIPFFNIMMDHPFHYKTALDHAPEQMVLLCMDRNHVDYVKRFFPMVKQAEFFPHAGIEVLRGDAGRQMVPIAERKIDVLYAGGLSRYAAEGLIPDLGRIREFDAFAFVKHALETLIENPQNTTEDVIEAGLKELDLRFHDEKLGEIIAELRFLDSLAVSFYREQMIRTLTEAGITVTVFGVGWDRCEWENQHLIYGGIAQPMQILELMNESKVVLNTMTWFKRGAHDRIFNGMLAGAVVVSDSSEYIDEQFKDGEQLKLFSLQDRKGLTETVKTLLSNTESAQKTADCGYLCAKEHHRWINRFRDIALC</sequence>
<dbReference type="STRING" id="1235802.C823_01171"/>
<protein>
    <recommendedName>
        <fullName evidence="1">Spore protein YkvP/CgeB glycosyl transferase-like domain-containing protein</fullName>
    </recommendedName>
</protein>
<keyword evidence="3" id="KW-1185">Reference proteome</keyword>
<dbReference type="PATRIC" id="fig|1235802.3.peg.1254"/>
<accession>N2B659</accession>
<organism evidence="2 3">
    <name type="scientific">Eubacterium plexicaudatum ASF492</name>
    <dbReference type="NCBI Taxonomy" id="1235802"/>
    <lineage>
        <taxon>Bacteria</taxon>
        <taxon>Bacillati</taxon>
        <taxon>Bacillota</taxon>
        <taxon>Clostridia</taxon>
        <taxon>Eubacteriales</taxon>
        <taxon>Eubacteriaceae</taxon>
        <taxon>Eubacterium</taxon>
    </lineage>
</organism>
<name>N2B659_9FIRM</name>
<feature type="domain" description="Spore protein YkvP/CgeB glycosyl transferase-like" evidence="1">
    <location>
        <begin position="243"/>
        <end position="387"/>
    </location>
</feature>
<evidence type="ECO:0000259" key="1">
    <source>
        <dbReference type="Pfam" id="PF13524"/>
    </source>
</evidence>
<evidence type="ECO:0000313" key="2">
    <source>
        <dbReference type="EMBL" id="EMZ33890.1"/>
    </source>
</evidence>
<dbReference type="InterPro" id="IPR055259">
    <property type="entry name" value="YkvP/CgeB_Glyco_trans-like"/>
</dbReference>
<dbReference type="EMBL" id="AQFT01000038">
    <property type="protein sequence ID" value="EMZ33890.1"/>
    <property type="molecule type" value="Genomic_DNA"/>
</dbReference>
<dbReference type="HOGENOM" id="CLU_037740_0_0_9"/>
<proteinExistence type="predicted"/>
<reference evidence="2 3" key="1">
    <citation type="journal article" date="2014" name="Genome Announc.">
        <title>Draft genome sequences of the altered schaedler flora, a defined bacterial community from gnotobiotic mice.</title>
        <authorList>
            <person name="Wannemuehler M.J."/>
            <person name="Overstreet A.M."/>
            <person name="Ward D.V."/>
            <person name="Phillips G.J."/>
        </authorList>
    </citation>
    <scope>NUCLEOTIDE SEQUENCE [LARGE SCALE GENOMIC DNA]</scope>
    <source>
        <strain evidence="2 3">ASF492</strain>
    </source>
</reference>
<dbReference type="OrthoDB" id="5756516at2"/>
<gene>
    <name evidence="2" type="ORF">C823_01171</name>
</gene>
<evidence type="ECO:0000313" key="3">
    <source>
        <dbReference type="Proteomes" id="UP000012589"/>
    </source>
</evidence>
<dbReference type="Proteomes" id="UP000012589">
    <property type="component" value="Unassembled WGS sequence"/>
</dbReference>
<dbReference type="AlphaFoldDB" id="N2B659"/>
<dbReference type="Pfam" id="PF13524">
    <property type="entry name" value="Glyco_trans_1_2"/>
    <property type="match status" value="1"/>
</dbReference>